<dbReference type="PROSITE" id="PS50263">
    <property type="entry name" value="CN_HYDROLASE"/>
    <property type="match status" value="1"/>
</dbReference>
<dbReference type="Gene3D" id="3.60.110.10">
    <property type="entry name" value="Carbon-nitrogen hydrolase"/>
    <property type="match status" value="1"/>
</dbReference>
<dbReference type="Gene3D" id="3.40.50.620">
    <property type="entry name" value="HUPs"/>
    <property type="match status" value="1"/>
</dbReference>
<dbReference type="GO" id="GO:0005737">
    <property type="term" value="C:cytoplasm"/>
    <property type="evidence" value="ECO:0007669"/>
    <property type="project" value="InterPro"/>
</dbReference>
<dbReference type="NCBIfam" id="TIGR00552">
    <property type="entry name" value="nadE"/>
    <property type="match status" value="1"/>
</dbReference>
<dbReference type="HAMAP" id="MF_02090">
    <property type="entry name" value="NadE_glutamine_dep"/>
    <property type="match status" value="1"/>
</dbReference>
<keyword evidence="7" id="KW-0520">NAD</keyword>
<comment type="pathway">
    <text evidence="1">Cofactor biosynthesis; NAD(+) biosynthesis; NAD(+) from deamido-NAD(+) (L-Gln route): step 1/1.</text>
</comment>
<dbReference type="GO" id="GO:0004359">
    <property type="term" value="F:glutaminase activity"/>
    <property type="evidence" value="ECO:0007669"/>
    <property type="project" value="InterPro"/>
</dbReference>
<accession>A0A644XDH0</accession>
<evidence type="ECO:0000256" key="1">
    <source>
        <dbReference type="ARBA" id="ARBA00005188"/>
    </source>
</evidence>
<protein>
    <recommendedName>
        <fullName evidence="3">NAD(+) synthase (glutamine-hydrolyzing)</fullName>
        <ecNumber evidence="3">6.3.5.1</ecNumber>
    </recommendedName>
</protein>
<dbReference type="InterPro" id="IPR014445">
    <property type="entry name" value="Gln-dep_NAD_synthase"/>
</dbReference>
<dbReference type="SUPFAM" id="SSF52402">
    <property type="entry name" value="Adenine nucleotide alpha hydrolases-like"/>
    <property type="match status" value="1"/>
</dbReference>
<dbReference type="Gene3D" id="1.10.10.1140">
    <property type="entry name" value="Glutamine-dependent NAD+ synthetase, C-terminal domain"/>
    <property type="match status" value="1"/>
</dbReference>
<comment type="caution">
    <text evidence="9">The sequence shown here is derived from an EMBL/GenBank/DDBJ whole genome shotgun (WGS) entry which is preliminary data.</text>
</comment>
<dbReference type="InterPro" id="IPR014729">
    <property type="entry name" value="Rossmann-like_a/b/a_fold"/>
</dbReference>
<dbReference type="PANTHER" id="PTHR23090:SF9">
    <property type="entry name" value="GLUTAMINE-DEPENDENT NAD(+) SYNTHETASE"/>
    <property type="match status" value="1"/>
</dbReference>
<dbReference type="InterPro" id="IPR041856">
    <property type="entry name" value="NAD+_synth_C"/>
</dbReference>
<dbReference type="InterPro" id="IPR036526">
    <property type="entry name" value="C-N_Hydrolase_sf"/>
</dbReference>
<dbReference type="EC" id="6.3.5.1" evidence="3"/>
<dbReference type="PIRSF" id="PIRSF006630">
    <property type="entry name" value="NADS_GAT"/>
    <property type="match status" value="1"/>
</dbReference>
<dbReference type="CDD" id="cd00553">
    <property type="entry name" value="NAD_synthase"/>
    <property type="match status" value="1"/>
</dbReference>
<dbReference type="InterPro" id="IPR003010">
    <property type="entry name" value="C-N_Hydrolase"/>
</dbReference>
<dbReference type="InterPro" id="IPR022310">
    <property type="entry name" value="NAD/GMP_synthase"/>
</dbReference>
<dbReference type="SUPFAM" id="SSF56317">
    <property type="entry name" value="Carbon-nitrogen hydrolase"/>
    <property type="match status" value="1"/>
</dbReference>
<name>A0A644XDH0_9ZZZZ</name>
<dbReference type="GO" id="GO:0009435">
    <property type="term" value="P:NAD+ biosynthetic process"/>
    <property type="evidence" value="ECO:0007669"/>
    <property type="project" value="UniProtKB-UniPathway"/>
</dbReference>
<dbReference type="UniPathway" id="UPA00253">
    <property type="reaction ID" value="UER00334"/>
</dbReference>
<dbReference type="Pfam" id="PF00795">
    <property type="entry name" value="CN_hydrolase"/>
    <property type="match status" value="1"/>
</dbReference>
<evidence type="ECO:0000256" key="2">
    <source>
        <dbReference type="ARBA" id="ARBA00007145"/>
    </source>
</evidence>
<dbReference type="EMBL" id="VSSQ01002246">
    <property type="protein sequence ID" value="MPM14245.1"/>
    <property type="molecule type" value="Genomic_DNA"/>
</dbReference>
<proteinExistence type="inferred from homology"/>
<dbReference type="PANTHER" id="PTHR23090">
    <property type="entry name" value="NH 3 /GLUTAMINE-DEPENDENT NAD + SYNTHETASE"/>
    <property type="match status" value="1"/>
</dbReference>
<keyword evidence="6" id="KW-0067">ATP-binding</keyword>
<dbReference type="InterPro" id="IPR003694">
    <property type="entry name" value="NAD_synthase"/>
</dbReference>
<evidence type="ECO:0000256" key="4">
    <source>
        <dbReference type="ARBA" id="ARBA00022598"/>
    </source>
</evidence>
<evidence type="ECO:0000259" key="8">
    <source>
        <dbReference type="PROSITE" id="PS50263"/>
    </source>
</evidence>
<dbReference type="NCBIfam" id="NF002730">
    <property type="entry name" value="PRK02628.1"/>
    <property type="match status" value="1"/>
</dbReference>
<sequence length="672" mass="73497">MLVSGKYAGLPVVAFSLRKGYNILTLHTKGGFSLLMKDGFVKVAAGTPRIRVADCRYNAEQCFTLMREAYRQGVRVLTLPELCLTGYTCGDLFLQPILQSGAEEALATVLEATRSLDMVTAIGLPVRHGGKLYNCAAVIHQGKILGVVPKTYLPNYGEFYERRWFEPGGASLGSAVLCSQSAAFGNGLLFPCETMPDLVLGVEICEDLWTANPLSVSMAEQGATLIINLSASDELVGKDSYRRSLVAGQSARLVCGYVYADAGEGESTTDLVFAGHNLIAENGSILAERRFATGLTVSEVDVSKLCYERRRMNTFPSTPRTSVAGFFSLAPATASLSRYVSPTPFVPEDEGERADRCEEILLIAALGLKKRLEHTGAKAAVVGLSGGLDSTLAVLITMLAMKLTGRPPEDVIAVTMPAFGTTDRTRDNAVELAMRLGATLRRIDISKAVRVHFTDIGQTMDNFDVTYENGQARERTQVLMDIANQAGGLVVGTGDLSELALGWATYNGDHMSMYGVNASIPKTLVRHLVSYVCRDKQGEDEKLSLVLSDILDTPVSPELLPAVEGKISQKTEDLVGPYELHDFFLYYGIRWAFPPRKVLRLCEHAFAGRYERSVILKWERVFYRRFFAQQYKRSCLPDGPKVGSVTLSPRGDWRMPSDAEAALWLAELEGLE</sequence>
<evidence type="ECO:0000313" key="9">
    <source>
        <dbReference type="EMBL" id="MPM14245.1"/>
    </source>
</evidence>
<keyword evidence="4 9" id="KW-0436">Ligase</keyword>
<comment type="similarity">
    <text evidence="2">In the C-terminal section; belongs to the NAD synthetase family.</text>
</comment>
<evidence type="ECO:0000256" key="7">
    <source>
        <dbReference type="ARBA" id="ARBA00023027"/>
    </source>
</evidence>
<dbReference type="Pfam" id="PF02540">
    <property type="entry name" value="NAD_synthase"/>
    <property type="match status" value="1"/>
</dbReference>
<dbReference type="GO" id="GO:0005524">
    <property type="term" value="F:ATP binding"/>
    <property type="evidence" value="ECO:0007669"/>
    <property type="project" value="UniProtKB-KW"/>
</dbReference>
<evidence type="ECO:0000256" key="3">
    <source>
        <dbReference type="ARBA" id="ARBA00012743"/>
    </source>
</evidence>
<keyword evidence="5" id="KW-0547">Nucleotide-binding</keyword>
<evidence type="ECO:0000256" key="5">
    <source>
        <dbReference type="ARBA" id="ARBA00022741"/>
    </source>
</evidence>
<dbReference type="GO" id="GO:0003952">
    <property type="term" value="F:NAD+ synthase (glutamine-hydrolyzing) activity"/>
    <property type="evidence" value="ECO:0007669"/>
    <property type="project" value="UniProtKB-EC"/>
</dbReference>
<reference evidence="9" key="1">
    <citation type="submission" date="2019-08" db="EMBL/GenBank/DDBJ databases">
        <authorList>
            <person name="Kucharzyk K."/>
            <person name="Murdoch R.W."/>
            <person name="Higgins S."/>
            <person name="Loffler F."/>
        </authorList>
    </citation>
    <scope>NUCLEOTIDE SEQUENCE</scope>
</reference>
<feature type="domain" description="CN hydrolase" evidence="8">
    <location>
        <begin position="41"/>
        <end position="302"/>
    </location>
</feature>
<organism evidence="9">
    <name type="scientific">bioreactor metagenome</name>
    <dbReference type="NCBI Taxonomy" id="1076179"/>
    <lineage>
        <taxon>unclassified sequences</taxon>
        <taxon>metagenomes</taxon>
        <taxon>ecological metagenomes</taxon>
    </lineage>
</organism>
<dbReference type="AlphaFoldDB" id="A0A644XDH0"/>
<dbReference type="CDD" id="cd07570">
    <property type="entry name" value="GAT_Gln-NAD-synth"/>
    <property type="match status" value="1"/>
</dbReference>
<evidence type="ECO:0000256" key="6">
    <source>
        <dbReference type="ARBA" id="ARBA00022840"/>
    </source>
</evidence>
<gene>
    <name evidence="9" type="primary">nadE_22</name>
    <name evidence="9" type="ORF">SDC9_60606</name>
</gene>